<dbReference type="InterPro" id="IPR058595">
    <property type="entry name" value="Avidin-like"/>
</dbReference>
<name>A0ABT1Q2Y5_9ACTN</name>
<evidence type="ECO:0000256" key="1">
    <source>
        <dbReference type="SAM" id="MobiDB-lite"/>
    </source>
</evidence>
<evidence type="ECO:0008006" key="4">
    <source>
        <dbReference type="Google" id="ProtNLM"/>
    </source>
</evidence>
<keyword evidence="3" id="KW-1185">Reference proteome</keyword>
<evidence type="ECO:0000313" key="2">
    <source>
        <dbReference type="EMBL" id="MCQ4084249.1"/>
    </source>
</evidence>
<proteinExistence type="predicted"/>
<feature type="compositionally biased region" description="Low complexity" evidence="1">
    <location>
        <begin position="10"/>
        <end position="20"/>
    </location>
</feature>
<organism evidence="2 3">
    <name type="scientific">Streptomyces humicola</name>
    <dbReference type="NCBI Taxonomy" id="2953240"/>
    <lineage>
        <taxon>Bacteria</taxon>
        <taxon>Bacillati</taxon>
        <taxon>Actinomycetota</taxon>
        <taxon>Actinomycetes</taxon>
        <taxon>Kitasatosporales</taxon>
        <taxon>Streptomycetaceae</taxon>
        <taxon>Streptomyces</taxon>
    </lineage>
</organism>
<sequence>MNYEGRAFRSSAAETASGGATPVGRYHQRGDLVWAEFSGGAVRTGRLVGRSAPDGVLTAAYCQVLDDGRTVGGEVVSTPEFLADGRIRLREEWRRADGSTGTSWVEEIR</sequence>
<protein>
    <recommendedName>
        <fullName evidence="4">N-acetylglutamate synthase</fullName>
    </recommendedName>
</protein>
<feature type="region of interest" description="Disordered" evidence="1">
    <location>
        <begin position="1"/>
        <end position="25"/>
    </location>
</feature>
<accession>A0ABT1Q2Y5</accession>
<comment type="caution">
    <text evidence="2">The sequence shown here is derived from an EMBL/GenBank/DDBJ whole genome shotgun (WGS) entry which is preliminary data.</text>
</comment>
<dbReference type="RefSeq" id="WP_255923302.1">
    <property type="nucleotide sequence ID" value="NZ_JANFNG010000032.1"/>
</dbReference>
<dbReference type="Pfam" id="PF26421">
    <property type="entry name" value="Avidin_like"/>
    <property type="match status" value="1"/>
</dbReference>
<reference evidence="2" key="1">
    <citation type="submission" date="2022-06" db="EMBL/GenBank/DDBJ databases">
        <title>Draft genome sequence of Streptomyces sp. RB6PN25 isolated from peat swamp forest in Thailand.</title>
        <authorList>
            <person name="Duangmal K."/>
            <person name="Klaysubun C."/>
        </authorList>
    </citation>
    <scope>NUCLEOTIDE SEQUENCE</scope>
    <source>
        <strain evidence="2">RB6PN25</strain>
    </source>
</reference>
<dbReference type="EMBL" id="JANFNG010000032">
    <property type="protein sequence ID" value="MCQ4084249.1"/>
    <property type="molecule type" value="Genomic_DNA"/>
</dbReference>
<evidence type="ECO:0000313" key="3">
    <source>
        <dbReference type="Proteomes" id="UP001057702"/>
    </source>
</evidence>
<dbReference type="Proteomes" id="UP001057702">
    <property type="component" value="Unassembled WGS sequence"/>
</dbReference>
<gene>
    <name evidence="2" type="ORF">NGB36_27650</name>
</gene>